<dbReference type="Pfam" id="PF02272">
    <property type="entry name" value="DHHA1"/>
    <property type="match status" value="1"/>
</dbReference>
<dbReference type="InterPro" id="IPR038763">
    <property type="entry name" value="DHH_sf"/>
</dbReference>
<evidence type="ECO:0000259" key="1">
    <source>
        <dbReference type="Pfam" id="PF01368"/>
    </source>
</evidence>
<dbReference type="PANTHER" id="PTHR47618:SF1">
    <property type="entry name" value="BIFUNCTIONAL OLIGORIBONUCLEASE AND PAP PHOSPHATASE NRNA"/>
    <property type="match status" value="1"/>
</dbReference>
<reference evidence="3" key="1">
    <citation type="submission" date="2019-08" db="EMBL/GenBank/DDBJ databases">
        <authorList>
            <person name="Kucharzyk K."/>
            <person name="Murdoch R.W."/>
            <person name="Higgins S."/>
            <person name="Loffler F."/>
        </authorList>
    </citation>
    <scope>NUCLEOTIDE SEQUENCE</scope>
</reference>
<dbReference type="InterPro" id="IPR051319">
    <property type="entry name" value="Oligoribo/pAp-PDE_c-di-AMP_PDE"/>
</dbReference>
<feature type="domain" description="DDH" evidence="1">
    <location>
        <begin position="21"/>
        <end position="162"/>
    </location>
</feature>
<accession>A0A645AFW1</accession>
<evidence type="ECO:0000259" key="2">
    <source>
        <dbReference type="Pfam" id="PF02272"/>
    </source>
</evidence>
<organism evidence="3">
    <name type="scientific">bioreactor metagenome</name>
    <dbReference type="NCBI Taxonomy" id="1076179"/>
    <lineage>
        <taxon>unclassified sequences</taxon>
        <taxon>metagenomes</taxon>
        <taxon>ecological metagenomes</taxon>
    </lineage>
</organism>
<keyword evidence="3" id="KW-0378">Hydrolase</keyword>
<dbReference type="InterPro" id="IPR001667">
    <property type="entry name" value="DDH_dom"/>
</dbReference>
<dbReference type="SUPFAM" id="SSF64182">
    <property type="entry name" value="DHH phosphoesterases"/>
    <property type="match status" value="1"/>
</dbReference>
<sequence length="341" mass="37223">MVQNDFYDAFKASLSDPTFDRIYVLSHLNPDGDAVGSACALTYLLRLSGKKALYFTETPDHKYAYLSDAWNSDRYGGLFAPEHFITTDTTGFSRLSKLPDGFSHENEFELLLSFVIDHHKCNSFSCTHKLVLSEKAAAGEIIFDLYKNCGIGFDEYSAAAIYTAIATDTGCFRYANTRASSFLCAAELCEFAPGGSFYEINKIHFETKSFKKIKIESYAVENAIFRINGALVFSVFDSSERARLSITDIELEGVVSMLRQIEGVRAAFVLKQQPSGEFKVSVRTDYTAAFGGINAAELCACFSGGGHDAAAGCSLSGAPDEIIDLLESAAVKTMNSKNASV</sequence>
<comment type="caution">
    <text evidence="3">The sequence shown here is derived from an EMBL/GenBank/DDBJ whole genome shotgun (WGS) entry which is preliminary data.</text>
</comment>
<protein>
    <submittedName>
        <fullName evidence="3">Bifunctional oligoribonuclease and PAP phosphatase NrnA</fullName>
        <ecNumber evidence="3">3.1.-.-</ecNumber>
    </submittedName>
</protein>
<dbReference type="AlphaFoldDB" id="A0A645AFW1"/>
<gene>
    <name evidence="3" type="primary">nrnA_26</name>
    <name evidence="3" type="ORF">SDC9_98858</name>
</gene>
<dbReference type="Gene3D" id="3.10.310.30">
    <property type="match status" value="1"/>
</dbReference>
<evidence type="ECO:0000313" key="3">
    <source>
        <dbReference type="EMBL" id="MPM52102.1"/>
    </source>
</evidence>
<feature type="domain" description="DHHA1" evidence="2">
    <location>
        <begin position="245"/>
        <end position="327"/>
    </location>
</feature>
<dbReference type="EMBL" id="VSSQ01013713">
    <property type="protein sequence ID" value="MPM52102.1"/>
    <property type="molecule type" value="Genomic_DNA"/>
</dbReference>
<dbReference type="InterPro" id="IPR003156">
    <property type="entry name" value="DHHA1_dom"/>
</dbReference>
<dbReference type="Pfam" id="PF01368">
    <property type="entry name" value="DHH"/>
    <property type="match status" value="1"/>
</dbReference>
<dbReference type="PANTHER" id="PTHR47618">
    <property type="entry name" value="BIFUNCTIONAL OLIGORIBONUCLEASE AND PAP PHOSPHATASE NRNA"/>
    <property type="match status" value="1"/>
</dbReference>
<dbReference type="GO" id="GO:0016787">
    <property type="term" value="F:hydrolase activity"/>
    <property type="evidence" value="ECO:0007669"/>
    <property type="project" value="UniProtKB-KW"/>
</dbReference>
<name>A0A645AFW1_9ZZZZ</name>
<dbReference type="Gene3D" id="3.90.1640.10">
    <property type="entry name" value="inorganic pyrophosphatase (n-terminal core)"/>
    <property type="match status" value="1"/>
</dbReference>
<dbReference type="EC" id="3.1.-.-" evidence="3"/>
<proteinExistence type="predicted"/>
<dbReference type="GO" id="GO:0003676">
    <property type="term" value="F:nucleic acid binding"/>
    <property type="evidence" value="ECO:0007669"/>
    <property type="project" value="InterPro"/>
</dbReference>